<accession>A0A9P5ZHE5</accession>
<dbReference type="Proteomes" id="UP000807025">
    <property type="component" value="Unassembled WGS sequence"/>
</dbReference>
<protein>
    <submittedName>
        <fullName evidence="1">Uncharacterized protein</fullName>
    </submittedName>
</protein>
<dbReference type="EMBL" id="MU154805">
    <property type="protein sequence ID" value="KAF9487205.1"/>
    <property type="molecule type" value="Genomic_DNA"/>
</dbReference>
<sequence>MANPLALPCTPFVFIPLILTGNGMLFQHRHMLSYDPSLSDTPYSCHPEESLLSCLHGFCDFDLLDHLPPSFRIEQEVNYEKWVQLVNPPPHLNKFLIETLFEPISRQAYKFVLGVDRLPITGDDLIFHPRLGMGLVQGIIRQTRTYVQLLLSFRNHQDKHGIVTFVAAWIHSRHIVVDEALRSAMDTASTSPEFDIGITPSLAIRVSDTEYDVEIVYTTD</sequence>
<dbReference type="AlphaFoldDB" id="A0A9P5ZHE5"/>
<name>A0A9P5ZHE5_PLEER</name>
<comment type="caution">
    <text evidence="1">The sequence shown here is derived from an EMBL/GenBank/DDBJ whole genome shotgun (WGS) entry which is preliminary data.</text>
</comment>
<organism evidence="1 2">
    <name type="scientific">Pleurotus eryngii</name>
    <name type="common">Boletus of the steppes</name>
    <dbReference type="NCBI Taxonomy" id="5323"/>
    <lineage>
        <taxon>Eukaryota</taxon>
        <taxon>Fungi</taxon>
        <taxon>Dikarya</taxon>
        <taxon>Basidiomycota</taxon>
        <taxon>Agaricomycotina</taxon>
        <taxon>Agaricomycetes</taxon>
        <taxon>Agaricomycetidae</taxon>
        <taxon>Agaricales</taxon>
        <taxon>Pleurotineae</taxon>
        <taxon>Pleurotaceae</taxon>
        <taxon>Pleurotus</taxon>
    </lineage>
</organism>
<keyword evidence="2" id="KW-1185">Reference proteome</keyword>
<reference evidence="1" key="1">
    <citation type="submission" date="2020-11" db="EMBL/GenBank/DDBJ databases">
        <authorList>
            <consortium name="DOE Joint Genome Institute"/>
            <person name="Ahrendt S."/>
            <person name="Riley R."/>
            <person name="Andreopoulos W."/>
            <person name="Labutti K."/>
            <person name="Pangilinan J."/>
            <person name="Ruiz-Duenas F.J."/>
            <person name="Barrasa J.M."/>
            <person name="Sanchez-Garcia M."/>
            <person name="Camarero S."/>
            <person name="Miyauchi S."/>
            <person name="Serrano A."/>
            <person name="Linde D."/>
            <person name="Babiker R."/>
            <person name="Drula E."/>
            <person name="Ayuso-Fernandez I."/>
            <person name="Pacheco R."/>
            <person name="Padilla G."/>
            <person name="Ferreira P."/>
            <person name="Barriuso J."/>
            <person name="Kellner H."/>
            <person name="Castanera R."/>
            <person name="Alfaro M."/>
            <person name="Ramirez L."/>
            <person name="Pisabarro A.G."/>
            <person name="Kuo A."/>
            <person name="Tritt A."/>
            <person name="Lipzen A."/>
            <person name="He G."/>
            <person name="Yan M."/>
            <person name="Ng V."/>
            <person name="Cullen D."/>
            <person name="Martin F."/>
            <person name="Rosso M.-N."/>
            <person name="Henrissat B."/>
            <person name="Hibbett D."/>
            <person name="Martinez A.T."/>
            <person name="Grigoriev I.V."/>
        </authorList>
    </citation>
    <scope>NUCLEOTIDE SEQUENCE</scope>
    <source>
        <strain evidence="1">ATCC 90797</strain>
    </source>
</reference>
<dbReference type="OrthoDB" id="3075943at2759"/>
<evidence type="ECO:0000313" key="1">
    <source>
        <dbReference type="EMBL" id="KAF9487205.1"/>
    </source>
</evidence>
<proteinExistence type="predicted"/>
<evidence type="ECO:0000313" key="2">
    <source>
        <dbReference type="Proteomes" id="UP000807025"/>
    </source>
</evidence>
<gene>
    <name evidence="1" type="ORF">BDN71DRAFT_1514211</name>
</gene>